<proteinExistence type="predicted"/>
<name>A0A9Q3HW29_9BASI</name>
<evidence type="ECO:0000313" key="1">
    <source>
        <dbReference type="EMBL" id="MBW0517134.1"/>
    </source>
</evidence>
<reference evidence="1" key="1">
    <citation type="submission" date="2021-03" db="EMBL/GenBank/DDBJ databases">
        <title>Draft genome sequence of rust myrtle Austropuccinia psidii MF-1, a brazilian biotype.</title>
        <authorList>
            <person name="Quecine M.C."/>
            <person name="Pachon D.M.R."/>
            <person name="Bonatelli M.L."/>
            <person name="Correr F.H."/>
            <person name="Franceschini L.M."/>
            <person name="Leite T.F."/>
            <person name="Margarido G.R.A."/>
            <person name="Almeida C.A."/>
            <person name="Ferrarezi J.A."/>
            <person name="Labate C.A."/>
        </authorList>
    </citation>
    <scope>NUCLEOTIDE SEQUENCE</scope>
    <source>
        <strain evidence="1">MF-1</strain>
    </source>
</reference>
<protein>
    <submittedName>
        <fullName evidence="1">Uncharacterized protein</fullName>
    </submittedName>
</protein>
<dbReference type="Proteomes" id="UP000765509">
    <property type="component" value="Unassembled WGS sequence"/>
</dbReference>
<dbReference type="PANTHER" id="PTHR11439">
    <property type="entry name" value="GAG-POL-RELATED RETROTRANSPOSON"/>
    <property type="match status" value="1"/>
</dbReference>
<dbReference type="EMBL" id="AVOT02025702">
    <property type="protein sequence ID" value="MBW0517134.1"/>
    <property type="molecule type" value="Genomic_DNA"/>
</dbReference>
<organism evidence="1 2">
    <name type="scientific">Austropuccinia psidii MF-1</name>
    <dbReference type="NCBI Taxonomy" id="1389203"/>
    <lineage>
        <taxon>Eukaryota</taxon>
        <taxon>Fungi</taxon>
        <taxon>Dikarya</taxon>
        <taxon>Basidiomycota</taxon>
        <taxon>Pucciniomycotina</taxon>
        <taxon>Pucciniomycetes</taxon>
        <taxon>Pucciniales</taxon>
        <taxon>Sphaerophragmiaceae</taxon>
        <taxon>Austropuccinia</taxon>
    </lineage>
</organism>
<dbReference type="PANTHER" id="PTHR11439:SF463">
    <property type="entry name" value="REVERSE TRANSCRIPTASE TY1_COPIA-TYPE DOMAIN-CONTAINING PROTEIN"/>
    <property type="match status" value="1"/>
</dbReference>
<comment type="caution">
    <text evidence="1">The sequence shown here is derived from an EMBL/GenBank/DDBJ whole genome shotgun (WGS) entry which is preliminary data.</text>
</comment>
<gene>
    <name evidence="1" type="ORF">O181_056849</name>
</gene>
<sequence length="238" mass="26989">MLGVKITHNSDSICLDQQHVAESLLDQYSMCKCQPVSTPLVPNEHLSTATEEEITALKNLRVNYRSAIGYLATFHGCPVLWKTRKQPLVSISTAEAKHKALCDLTSELLWLKQWSEEAQILNFTTPITVWEDNRGCINTANGDCNFNSQRMEHVDIQLHFVKEVIWSSIIRLCYEPSSEMLADFLTKSVNKVILVNFLEALGILRIAVRGDVKEPDLIPSKRLRSRITTSPEVLKRLL</sequence>
<evidence type="ECO:0000313" key="2">
    <source>
        <dbReference type="Proteomes" id="UP000765509"/>
    </source>
</evidence>
<dbReference type="CDD" id="cd09272">
    <property type="entry name" value="RNase_HI_RT_Ty1"/>
    <property type="match status" value="1"/>
</dbReference>
<dbReference type="AlphaFoldDB" id="A0A9Q3HW29"/>
<accession>A0A9Q3HW29</accession>
<keyword evidence="2" id="KW-1185">Reference proteome</keyword>